<feature type="transmembrane region" description="Helical" evidence="2">
    <location>
        <begin position="28"/>
        <end position="46"/>
    </location>
</feature>
<dbReference type="Gene3D" id="3.10.620.30">
    <property type="match status" value="1"/>
</dbReference>
<dbReference type="PANTHER" id="PTHR42736">
    <property type="entry name" value="PROTEIN-GLUTAMINE GAMMA-GLUTAMYLTRANSFERASE"/>
    <property type="match status" value="1"/>
</dbReference>
<evidence type="ECO:0000313" key="5">
    <source>
        <dbReference type="Proteomes" id="UP000245166"/>
    </source>
</evidence>
<sequence length="755" mass="80145">MSGTSAPAVEVGARRATRTGASGTVQRVVDIAVPSLLLLVALLPLWPVYRSGHAVVAAVVGVALGAGIALLGARRRWNAVVVAAVTLGGLIATAALTAPTTAIGGVLPTLETWRTLGIAVVRVWKQVLTLQPPLGNADGLLAVVYLLALLGSVVAVTIALRAGRFRPLALLVPAIVLVGSVLLGTTTTVAPAAIGGVAVLAGLAWPAWRSGRIELNRPVGTAVLGAVAVLGVVGGSMLAAPAEPRYVLRDHVEPPPLEENYPSPLAGHRAYLKDFEDDVLLTLDGVPEELTRIRLATLDTYDGLVWDVSDGETLTGGRYLRATDRFVAELDRDAIEIDVTVNAYDDVWLPMIGRVEDVTFEGDRATNLSRTVFYNDRTTTAIVTAKLTEGDSFTLTTRPDPVVTGDQLSGEVFSETPYPQVTGVPDGLTAKAAQLMEGATTDVDRVQKLADGLALQGFFSHGLEGDVPSAAGHGQARMALMIEAPEMIGDAEQYAALMALMVREQGWPARVVYGFARGERDTGTTWEVTGGNVTAWVEVQFEGAGWVAFDPTPPENNVPISEDPAPADRPQPQMLQPPPPPVAAPDIPSLDSGNADVETDNEPEPEPEVPAVVRWLGYLGIPLVLLLLPALVAVLLKVRRRRRRKRRGDGAARVAGGWLELQDTARDLGLERLPTGTRREQAGAIRGYFGSSGTSAVALATRADEAVFGPTPADEAAADAFWSEVRGTERSLRTKASLWRRLRARTTFASLRRRA</sequence>
<dbReference type="InterPro" id="IPR038765">
    <property type="entry name" value="Papain-like_cys_pep_sf"/>
</dbReference>
<evidence type="ECO:0000256" key="2">
    <source>
        <dbReference type="SAM" id="Phobius"/>
    </source>
</evidence>
<keyword evidence="5" id="KW-1185">Reference proteome</keyword>
<reference evidence="4 5" key="1">
    <citation type="submission" date="2018-03" db="EMBL/GenBank/DDBJ databases">
        <title>Genome assembly of novel Miniimonas species PCH200.</title>
        <authorList>
            <person name="Thakur V."/>
            <person name="Kumar V."/>
            <person name="Singh D."/>
        </authorList>
    </citation>
    <scope>NUCLEOTIDE SEQUENCE [LARGE SCALE GENOMIC DNA]</scope>
    <source>
        <strain evidence="4 5">PCH200</strain>
    </source>
</reference>
<dbReference type="InterPro" id="IPR021878">
    <property type="entry name" value="TgpA_N"/>
</dbReference>
<proteinExistence type="predicted"/>
<name>A0A2U1ZRB9_9MICO</name>
<feature type="transmembrane region" description="Helical" evidence="2">
    <location>
        <begin position="80"/>
        <end position="107"/>
    </location>
</feature>
<dbReference type="InterPro" id="IPR002931">
    <property type="entry name" value="Transglutaminase-like"/>
</dbReference>
<accession>A0A2U1ZRB9</accession>
<feature type="transmembrane region" description="Helical" evidence="2">
    <location>
        <begin position="167"/>
        <end position="183"/>
    </location>
</feature>
<organism evidence="4 5">
    <name type="scientific">Serinibacter arcticus</name>
    <dbReference type="NCBI Taxonomy" id="1655435"/>
    <lineage>
        <taxon>Bacteria</taxon>
        <taxon>Bacillati</taxon>
        <taxon>Actinomycetota</taxon>
        <taxon>Actinomycetes</taxon>
        <taxon>Micrococcales</taxon>
        <taxon>Beutenbergiaceae</taxon>
        <taxon>Serinibacter</taxon>
    </lineage>
</organism>
<feature type="compositionally biased region" description="Acidic residues" evidence="1">
    <location>
        <begin position="597"/>
        <end position="606"/>
    </location>
</feature>
<protein>
    <submittedName>
        <fullName evidence="4">Transglutaminase</fullName>
    </submittedName>
</protein>
<evidence type="ECO:0000313" key="4">
    <source>
        <dbReference type="EMBL" id="PWD49493.1"/>
    </source>
</evidence>
<evidence type="ECO:0000256" key="1">
    <source>
        <dbReference type="SAM" id="MobiDB-lite"/>
    </source>
</evidence>
<feature type="transmembrane region" description="Helical" evidence="2">
    <location>
        <begin position="140"/>
        <end position="160"/>
    </location>
</feature>
<dbReference type="Pfam" id="PF01841">
    <property type="entry name" value="Transglut_core"/>
    <property type="match status" value="1"/>
</dbReference>
<keyword evidence="2" id="KW-1133">Transmembrane helix</keyword>
<feature type="transmembrane region" description="Helical" evidence="2">
    <location>
        <begin position="615"/>
        <end position="636"/>
    </location>
</feature>
<dbReference type="PANTHER" id="PTHR42736:SF1">
    <property type="entry name" value="PROTEIN-GLUTAMINE GAMMA-GLUTAMYLTRANSFERASE"/>
    <property type="match status" value="1"/>
</dbReference>
<keyword evidence="2" id="KW-0472">Membrane</keyword>
<gene>
    <name evidence="4" type="ORF">C8046_00905</name>
</gene>
<comment type="caution">
    <text evidence="4">The sequence shown here is derived from an EMBL/GenBank/DDBJ whole genome shotgun (WGS) entry which is preliminary data.</text>
</comment>
<dbReference type="Pfam" id="PF11992">
    <property type="entry name" value="TgpA_N"/>
    <property type="match status" value="1"/>
</dbReference>
<evidence type="ECO:0000259" key="3">
    <source>
        <dbReference type="SMART" id="SM00460"/>
    </source>
</evidence>
<feature type="region of interest" description="Disordered" evidence="1">
    <location>
        <begin position="548"/>
        <end position="606"/>
    </location>
</feature>
<keyword evidence="2" id="KW-0812">Transmembrane</keyword>
<feature type="transmembrane region" description="Helical" evidence="2">
    <location>
        <begin position="189"/>
        <end position="208"/>
    </location>
</feature>
<dbReference type="Proteomes" id="UP000245166">
    <property type="component" value="Unassembled WGS sequence"/>
</dbReference>
<feature type="transmembrane region" description="Helical" evidence="2">
    <location>
        <begin position="220"/>
        <end position="240"/>
    </location>
</feature>
<dbReference type="EMBL" id="PYHR01000002">
    <property type="protein sequence ID" value="PWD49493.1"/>
    <property type="molecule type" value="Genomic_DNA"/>
</dbReference>
<dbReference type="SUPFAM" id="SSF54001">
    <property type="entry name" value="Cysteine proteinases"/>
    <property type="match status" value="1"/>
</dbReference>
<dbReference type="RefSeq" id="WP_109227876.1">
    <property type="nucleotide sequence ID" value="NZ_PYHR01000002.1"/>
</dbReference>
<feature type="domain" description="Transglutaminase-like" evidence="3">
    <location>
        <begin position="483"/>
        <end position="553"/>
    </location>
</feature>
<dbReference type="SMART" id="SM00460">
    <property type="entry name" value="TGc"/>
    <property type="match status" value="1"/>
</dbReference>
<dbReference type="OrthoDB" id="3651060at2"/>
<dbReference type="AlphaFoldDB" id="A0A2U1ZRB9"/>
<feature type="transmembrane region" description="Helical" evidence="2">
    <location>
        <begin position="52"/>
        <end position="73"/>
    </location>
</feature>
<dbReference type="InterPro" id="IPR052901">
    <property type="entry name" value="Bact_TGase-like"/>
</dbReference>